<sequence>MGGGPRLPAVRSHFEKVFSESDLVVNLDNGESEGEVTIYHATVTRIGKQWTATIRDLPGGHVVQAQGATWREIKENVADGVFELLQDEPDTVAIQVVPADPEVAAALATVAAARGARVYAEQAEGDAVRRAARLLVEKGWSTRDAGSALGLSHQRISQIVPRTTA</sequence>
<evidence type="ECO:0000313" key="2">
    <source>
        <dbReference type="Proteomes" id="UP001500831"/>
    </source>
</evidence>
<keyword evidence="2" id="KW-1185">Reference proteome</keyword>
<accession>A0ABP6IN19</accession>
<comment type="caution">
    <text evidence="1">The sequence shown here is derived from an EMBL/GenBank/DDBJ whole genome shotgun (WGS) entry which is preliminary data.</text>
</comment>
<organism evidence="1 2">
    <name type="scientific">Streptosporangium fragile</name>
    <dbReference type="NCBI Taxonomy" id="46186"/>
    <lineage>
        <taxon>Bacteria</taxon>
        <taxon>Bacillati</taxon>
        <taxon>Actinomycetota</taxon>
        <taxon>Actinomycetes</taxon>
        <taxon>Streptosporangiales</taxon>
        <taxon>Streptosporangiaceae</taxon>
        <taxon>Streptosporangium</taxon>
    </lineage>
</organism>
<evidence type="ECO:0000313" key="1">
    <source>
        <dbReference type="EMBL" id="GAA2896557.1"/>
    </source>
</evidence>
<proteinExistence type="predicted"/>
<dbReference type="Proteomes" id="UP001500831">
    <property type="component" value="Unassembled WGS sequence"/>
</dbReference>
<protein>
    <submittedName>
        <fullName evidence="1">Uncharacterized protein</fullName>
    </submittedName>
</protein>
<name>A0ABP6IN19_9ACTN</name>
<gene>
    <name evidence="1" type="ORF">GCM10010517_61510</name>
</gene>
<reference evidence="2" key="1">
    <citation type="journal article" date="2019" name="Int. J. Syst. Evol. Microbiol.">
        <title>The Global Catalogue of Microorganisms (GCM) 10K type strain sequencing project: providing services to taxonomists for standard genome sequencing and annotation.</title>
        <authorList>
            <consortium name="The Broad Institute Genomics Platform"/>
            <consortium name="The Broad Institute Genome Sequencing Center for Infectious Disease"/>
            <person name="Wu L."/>
            <person name="Ma J."/>
        </authorList>
    </citation>
    <scope>NUCLEOTIDE SEQUENCE [LARGE SCALE GENOMIC DNA]</scope>
    <source>
        <strain evidence="2">JCM 6242</strain>
    </source>
</reference>
<dbReference type="EMBL" id="BAAAVI010000058">
    <property type="protein sequence ID" value="GAA2896557.1"/>
    <property type="molecule type" value="Genomic_DNA"/>
</dbReference>